<feature type="region of interest" description="Disordered" evidence="2">
    <location>
        <begin position="380"/>
        <end position="408"/>
    </location>
</feature>
<organism evidence="3 4">
    <name type="scientific">Brevibacterium aurantiacum</name>
    <dbReference type="NCBI Taxonomy" id="273384"/>
    <lineage>
        <taxon>Bacteria</taxon>
        <taxon>Bacillati</taxon>
        <taxon>Actinomycetota</taxon>
        <taxon>Actinomycetes</taxon>
        <taxon>Micrococcales</taxon>
        <taxon>Brevibacteriaceae</taxon>
        <taxon>Brevibacterium</taxon>
    </lineage>
</organism>
<accession>A0A1D7W052</accession>
<reference evidence="4" key="1">
    <citation type="submission" date="2016-09" db="EMBL/GenBank/DDBJ databases">
        <title>Complete Genome Sequence of Brevibacterium linens SMQ-1335.</title>
        <authorList>
            <person name="de Melo A.G."/>
            <person name="Labrie S.J."/>
            <person name="Dumaresq J."/>
            <person name="Roberts R.J."/>
            <person name="Tremblay D.M."/>
            <person name="Moineau S."/>
        </authorList>
    </citation>
    <scope>NUCLEOTIDE SEQUENCE [LARGE SCALE GENOMIC DNA]</scope>
    <source>
        <strain evidence="4">SMQ-1335</strain>
    </source>
</reference>
<dbReference type="InterPro" id="IPR023606">
    <property type="entry name" value="CoA-Trfase_III_dom_1_sf"/>
</dbReference>
<evidence type="ECO:0000313" key="3">
    <source>
        <dbReference type="EMBL" id="AOP52449.1"/>
    </source>
</evidence>
<evidence type="ECO:0000256" key="2">
    <source>
        <dbReference type="SAM" id="MobiDB-lite"/>
    </source>
</evidence>
<dbReference type="PANTHER" id="PTHR48207">
    <property type="entry name" value="SUCCINATE--HYDROXYMETHYLGLUTARATE COA-TRANSFERASE"/>
    <property type="match status" value="1"/>
</dbReference>
<name>A0A1D7W052_BREAU</name>
<dbReference type="EMBL" id="CP017150">
    <property type="protein sequence ID" value="AOP52449.1"/>
    <property type="molecule type" value="Genomic_DNA"/>
</dbReference>
<proteinExistence type="predicted"/>
<dbReference type="PATRIC" id="fig|1703.10.peg.755"/>
<dbReference type="AlphaFoldDB" id="A0A1D7W052"/>
<dbReference type="RefSeq" id="WP_208596127.1">
    <property type="nucleotide sequence ID" value="NZ_CP017150.1"/>
</dbReference>
<dbReference type="Gene3D" id="3.40.50.10540">
    <property type="entry name" value="Crotonobetainyl-coa:carnitine coa-transferase, domain 1"/>
    <property type="match status" value="1"/>
</dbReference>
<dbReference type="Proteomes" id="UP000094793">
    <property type="component" value="Chromosome"/>
</dbReference>
<dbReference type="GO" id="GO:0033608">
    <property type="term" value="F:formyl-CoA transferase activity"/>
    <property type="evidence" value="ECO:0007669"/>
    <property type="project" value="UniProtKB-EC"/>
</dbReference>
<protein>
    <submittedName>
        <fullName evidence="3">L-carnitine dehydratase/bile acid-inducible protein F</fullName>
        <ecNumber evidence="3">2.8.3.16</ecNumber>
    </submittedName>
</protein>
<dbReference type="EC" id="2.8.3.16" evidence="3"/>
<dbReference type="InterPro" id="IPR050483">
    <property type="entry name" value="CoA-transferase_III_domain"/>
</dbReference>
<dbReference type="SUPFAM" id="SSF89796">
    <property type="entry name" value="CoA-transferase family III (CaiB/BaiF)"/>
    <property type="match status" value="1"/>
</dbReference>
<evidence type="ECO:0000313" key="4">
    <source>
        <dbReference type="Proteomes" id="UP000094793"/>
    </source>
</evidence>
<dbReference type="Gene3D" id="3.30.1540.10">
    <property type="entry name" value="formyl-coa transferase, domain 3"/>
    <property type="match status" value="1"/>
</dbReference>
<dbReference type="PANTHER" id="PTHR48207:SF3">
    <property type="entry name" value="SUCCINATE--HYDROXYMETHYLGLUTARATE COA-TRANSFERASE"/>
    <property type="match status" value="1"/>
</dbReference>
<dbReference type="Pfam" id="PF02515">
    <property type="entry name" value="CoA_transf_3"/>
    <property type="match status" value="1"/>
</dbReference>
<keyword evidence="1 3" id="KW-0808">Transferase</keyword>
<dbReference type="InterPro" id="IPR044855">
    <property type="entry name" value="CoA-Trfase_III_dom3_sf"/>
</dbReference>
<dbReference type="InterPro" id="IPR003673">
    <property type="entry name" value="CoA-Trfase_fam_III"/>
</dbReference>
<dbReference type="eggNOG" id="COG1804">
    <property type="taxonomic scope" value="Bacteria"/>
</dbReference>
<dbReference type="KEGG" id="blin:BLSMQ_0735"/>
<evidence type="ECO:0000256" key="1">
    <source>
        <dbReference type="ARBA" id="ARBA00022679"/>
    </source>
</evidence>
<sequence length="408" mass="43838">MRTTETESTPDTSTAAGGSFAGPLAGVRVIDLSKILAGPYATMSLADLGAEVIKVEHPDGGDPTRAWGPPMVGADATYFHAANHGKKSVTIDLKSERGQTQVHELLAEADVLVENFRPGSSLQTIFDYKELAAKFPHLVILRISAYGDHGPMRDEPGYDMVAQARGGLMSLTGEAGGPPMKAGFAMGDLGAGLFGIIGIVSALFERSRTGKGQYLTTSLYEGQLALHVNWATNYFADGNRPHALGSGHPNLVPYQAYRAADDYFVIAIGNDSLWQRLCTAIERPDLGDDERLSANRGRVEHREYLNEELSRTLRTNTVEHWCEKFSTAGVPAAPIKHLDEVYADPQTEALGMVQTVEHPTAGPMWQVAFPVNFNGVRPPVRSAPPELGADTEDILGATDHPHPATTGA</sequence>
<gene>
    <name evidence="3" type="ORF">BLSMQ_0735</name>
</gene>